<name>A0A2Z6NDF9_TRISU</name>
<dbReference type="Proteomes" id="UP000242715">
    <property type="component" value="Unassembled WGS sequence"/>
</dbReference>
<reference evidence="2" key="1">
    <citation type="journal article" date="2017" name="Front. Plant Sci.">
        <title>Climate Clever Clovers: New Paradigm to Reduce the Environmental Footprint of Ruminants by Breeding Low Methanogenic Forages Utilizing Haplotype Variation.</title>
        <authorList>
            <person name="Kaur P."/>
            <person name="Appels R."/>
            <person name="Bayer P.E."/>
            <person name="Keeble-Gagnere G."/>
            <person name="Wang J."/>
            <person name="Hirakawa H."/>
            <person name="Shirasawa K."/>
            <person name="Vercoe P."/>
            <person name="Stefanova K."/>
            <person name="Durmic Z."/>
            <person name="Nichols P."/>
            <person name="Revell C."/>
            <person name="Isobe S.N."/>
            <person name="Edwards D."/>
            <person name="Erskine W."/>
        </authorList>
    </citation>
    <scope>NUCLEOTIDE SEQUENCE [LARGE SCALE GENOMIC DNA]</scope>
    <source>
        <strain evidence="2">cv. Daliak</strain>
    </source>
</reference>
<dbReference type="OrthoDB" id="1631482at2759"/>
<organism evidence="1 2">
    <name type="scientific">Trifolium subterraneum</name>
    <name type="common">Subterranean clover</name>
    <dbReference type="NCBI Taxonomy" id="3900"/>
    <lineage>
        <taxon>Eukaryota</taxon>
        <taxon>Viridiplantae</taxon>
        <taxon>Streptophyta</taxon>
        <taxon>Embryophyta</taxon>
        <taxon>Tracheophyta</taxon>
        <taxon>Spermatophyta</taxon>
        <taxon>Magnoliopsida</taxon>
        <taxon>eudicotyledons</taxon>
        <taxon>Gunneridae</taxon>
        <taxon>Pentapetalae</taxon>
        <taxon>rosids</taxon>
        <taxon>fabids</taxon>
        <taxon>Fabales</taxon>
        <taxon>Fabaceae</taxon>
        <taxon>Papilionoideae</taxon>
        <taxon>50 kb inversion clade</taxon>
        <taxon>NPAAA clade</taxon>
        <taxon>Hologalegina</taxon>
        <taxon>IRL clade</taxon>
        <taxon>Trifolieae</taxon>
        <taxon>Trifolium</taxon>
    </lineage>
</organism>
<proteinExistence type="predicted"/>
<gene>
    <name evidence="1" type="ORF">TSUD_382540</name>
</gene>
<keyword evidence="2" id="KW-1185">Reference proteome</keyword>
<dbReference type="InterPro" id="IPR011990">
    <property type="entry name" value="TPR-like_helical_dom_sf"/>
</dbReference>
<accession>A0A2Z6NDF9</accession>
<dbReference type="EMBL" id="DF973935">
    <property type="protein sequence ID" value="GAU42718.1"/>
    <property type="molecule type" value="Genomic_DNA"/>
</dbReference>
<dbReference type="AlphaFoldDB" id="A0A2Z6NDF9"/>
<evidence type="ECO:0000313" key="1">
    <source>
        <dbReference type="EMBL" id="GAU42718.1"/>
    </source>
</evidence>
<dbReference type="Gene3D" id="1.25.40.10">
    <property type="entry name" value="Tetratricopeptide repeat domain"/>
    <property type="match status" value="1"/>
</dbReference>
<evidence type="ECO:0000313" key="2">
    <source>
        <dbReference type="Proteomes" id="UP000242715"/>
    </source>
</evidence>
<protein>
    <submittedName>
        <fullName evidence="1">Uncharacterized protein</fullName>
    </submittedName>
</protein>
<sequence length="58" mass="6477">MATLLENGLYNSAQMLGCFLVSSPAANAESSPHLKTESLVLLGDSFYREREYRRAIVR</sequence>